<evidence type="ECO:0000256" key="1">
    <source>
        <dbReference type="SAM" id="Phobius"/>
    </source>
</evidence>
<dbReference type="InterPro" id="IPR018649">
    <property type="entry name" value="SHOCT"/>
</dbReference>
<organism evidence="3 4">
    <name type="scientific">Pedococcus bigeumensis</name>
    <dbReference type="NCBI Taxonomy" id="433644"/>
    <lineage>
        <taxon>Bacteria</taxon>
        <taxon>Bacillati</taxon>
        <taxon>Actinomycetota</taxon>
        <taxon>Actinomycetes</taxon>
        <taxon>Micrococcales</taxon>
        <taxon>Intrasporangiaceae</taxon>
        <taxon>Pedococcus</taxon>
    </lineage>
</organism>
<comment type="caution">
    <text evidence="3">The sequence shown here is derived from an EMBL/GenBank/DDBJ whole genome shotgun (WGS) entry which is preliminary data.</text>
</comment>
<keyword evidence="1" id="KW-0472">Membrane</keyword>
<keyword evidence="1" id="KW-1133">Transmembrane helix</keyword>
<evidence type="ECO:0000259" key="2">
    <source>
        <dbReference type="Pfam" id="PF09851"/>
    </source>
</evidence>
<accession>A0A502CQU7</accession>
<dbReference type="RefSeq" id="WP_140742544.1">
    <property type="nucleotide sequence ID" value="NZ_RCZM01000005.1"/>
</dbReference>
<protein>
    <submittedName>
        <fullName evidence="3">SHOCT domain-containing protein</fullName>
    </submittedName>
</protein>
<keyword evidence="1" id="KW-0812">Transmembrane</keyword>
<dbReference type="Pfam" id="PF09851">
    <property type="entry name" value="SHOCT"/>
    <property type="match status" value="1"/>
</dbReference>
<dbReference type="AlphaFoldDB" id="A0A502CQU7"/>
<sequence length="97" mass="10960">MTTVIATAATAAGLATHHDHWNGPGPWWPIFPFLWLLFIVGLFASFRFFGMRRWRQVQGYAGTRAGAAKLAERYAAGEIDEQEYERRLATLKRMGSS</sequence>
<dbReference type="OrthoDB" id="3748887at2"/>
<feature type="transmembrane region" description="Helical" evidence="1">
    <location>
        <begin position="27"/>
        <end position="49"/>
    </location>
</feature>
<keyword evidence="4" id="KW-1185">Reference proteome</keyword>
<gene>
    <name evidence="3" type="ORF">EAH86_16145</name>
</gene>
<name>A0A502CQU7_9MICO</name>
<reference evidence="3 4" key="1">
    <citation type="journal article" date="2019" name="Environ. Microbiol.">
        <title>Species interactions and distinct microbial communities in high Arctic permafrost affected cryosols are associated with the CH4 and CO2 gas fluxes.</title>
        <authorList>
            <person name="Altshuler I."/>
            <person name="Hamel J."/>
            <person name="Turney S."/>
            <person name="Magnuson E."/>
            <person name="Levesque R."/>
            <person name="Greer C."/>
            <person name="Whyte L.G."/>
        </authorList>
    </citation>
    <scope>NUCLEOTIDE SEQUENCE [LARGE SCALE GENOMIC DNA]</scope>
    <source>
        <strain evidence="3 4">S9.3A</strain>
    </source>
</reference>
<feature type="domain" description="SHOCT" evidence="2">
    <location>
        <begin position="68"/>
        <end position="91"/>
    </location>
</feature>
<evidence type="ECO:0000313" key="4">
    <source>
        <dbReference type="Proteomes" id="UP000317722"/>
    </source>
</evidence>
<proteinExistence type="predicted"/>
<evidence type="ECO:0000313" key="3">
    <source>
        <dbReference type="EMBL" id="TPG15054.1"/>
    </source>
</evidence>
<dbReference type="Proteomes" id="UP000317722">
    <property type="component" value="Unassembled WGS sequence"/>
</dbReference>
<dbReference type="EMBL" id="RCZM01000005">
    <property type="protein sequence ID" value="TPG15054.1"/>
    <property type="molecule type" value="Genomic_DNA"/>
</dbReference>